<sequence>MQVDSTTRTYFDMLDKDITRAYSLAEKARALGKDPENKVDIPVAKDLAERVQGLVSIICPQLAKSGLAEGIRELEKQYEKNDER</sequence>
<feature type="non-terminal residue" evidence="2">
    <location>
        <position position="84"/>
    </location>
</feature>
<dbReference type="InterPro" id="IPR016033">
    <property type="entry name" value="PolC_DP2_N"/>
</dbReference>
<evidence type="ECO:0000313" key="2">
    <source>
        <dbReference type="EMBL" id="GAF73233.1"/>
    </source>
</evidence>
<name>X0RWQ9_9ZZZZ</name>
<organism evidence="2">
    <name type="scientific">marine sediment metagenome</name>
    <dbReference type="NCBI Taxonomy" id="412755"/>
    <lineage>
        <taxon>unclassified sequences</taxon>
        <taxon>metagenomes</taxon>
        <taxon>ecological metagenomes</taxon>
    </lineage>
</organism>
<dbReference type="EMBL" id="BARS01008052">
    <property type="protein sequence ID" value="GAF73233.1"/>
    <property type="molecule type" value="Genomic_DNA"/>
</dbReference>
<dbReference type="GO" id="GO:0003887">
    <property type="term" value="F:DNA-directed DNA polymerase activity"/>
    <property type="evidence" value="ECO:0007669"/>
    <property type="project" value="InterPro"/>
</dbReference>
<reference evidence="2" key="1">
    <citation type="journal article" date="2014" name="Front. Microbiol.">
        <title>High frequency of phylogenetically diverse reductive dehalogenase-homologous genes in deep subseafloor sedimentary metagenomes.</title>
        <authorList>
            <person name="Kawai M."/>
            <person name="Futagami T."/>
            <person name="Toyoda A."/>
            <person name="Takaki Y."/>
            <person name="Nishi S."/>
            <person name="Hori S."/>
            <person name="Arai W."/>
            <person name="Tsubouchi T."/>
            <person name="Morono Y."/>
            <person name="Uchiyama I."/>
            <person name="Ito T."/>
            <person name="Fujiyama A."/>
            <person name="Inagaki F."/>
            <person name="Takami H."/>
        </authorList>
    </citation>
    <scope>NUCLEOTIDE SEQUENCE</scope>
    <source>
        <strain evidence="2">Expedition CK06-06</strain>
    </source>
</reference>
<dbReference type="PANTHER" id="PTHR42210">
    <property type="entry name" value="DNA POLYMERASE II LARGE SUBUNIT"/>
    <property type="match status" value="1"/>
</dbReference>
<feature type="domain" description="DNA polymerase II large subunit DP2 N-terminal" evidence="1">
    <location>
        <begin position="9"/>
        <end position="81"/>
    </location>
</feature>
<protein>
    <recommendedName>
        <fullName evidence="1">DNA polymerase II large subunit DP2 N-terminal domain-containing protein</fullName>
    </recommendedName>
</protein>
<dbReference type="Pfam" id="PF03833">
    <property type="entry name" value="PolC_DP2_N"/>
    <property type="match status" value="1"/>
</dbReference>
<dbReference type="AlphaFoldDB" id="X0RWQ9"/>
<proteinExistence type="predicted"/>
<dbReference type="GO" id="GO:0006260">
    <property type="term" value="P:DNA replication"/>
    <property type="evidence" value="ECO:0007669"/>
    <property type="project" value="InterPro"/>
</dbReference>
<evidence type="ECO:0000259" key="1">
    <source>
        <dbReference type="Pfam" id="PF03833"/>
    </source>
</evidence>
<dbReference type="InterPro" id="IPR004475">
    <property type="entry name" value="PolC_DP2"/>
</dbReference>
<gene>
    <name evidence="2" type="ORF">S01H1_15428</name>
</gene>
<comment type="caution">
    <text evidence="2">The sequence shown here is derived from an EMBL/GenBank/DDBJ whole genome shotgun (WGS) entry which is preliminary data.</text>
</comment>
<dbReference type="PANTHER" id="PTHR42210:SF1">
    <property type="entry name" value="DNA POLYMERASE II LARGE SUBUNIT"/>
    <property type="match status" value="1"/>
</dbReference>
<dbReference type="GO" id="GO:0003677">
    <property type="term" value="F:DNA binding"/>
    <property type="evidence" value="ECO:0007669"/>
    <property type="project" value="InterPro"/>
</dbReference>
<accession>X0RWQ9</accession>